<proteinExistence type="predicted"/>
<accession>A0A7Z0BH73</accession>
<name>A0A7Z0BH73_9ACTN</name>
<evidence type="ECO:0000313" key="1">
    <source>
        <dbReference type="EMBL" id="NYH51318.1"/>
    </source>
</evidence>
<dbReference type="AlphaFoldDB" id="A0A7Z0BH73"/>
<dbReference type="Proteomes" id="UP000584931">
    <property type="component" value="Unassembled WGS sequence"/>
</dbReference>
<sequence length="214" mass="23470">MFRVKITTEVLREWFEPLALTPALIRQVRDTGPGAVIVADVAEQRYRALAPASLDPVDRSQLIVYTHDDTERVLATAAIRTLRADHHAWRTAADLATHQVRSHMPTWMAALCVTPTVLSMRLAMHREGFVPFHRPQLDNLGTVIDTYTVADDDRVLATTALPAFTTGRVTCEATVLDRHRAPLALANGPVCDTCGAEEGAAGLRALVTDLLDDL</sequence>
<organism evidence="1 2">
    <name type="scientific">Nocardiopsis sinuspersici</name>
    <dbReference type="NCBI Taxonomy" id="501010"/>
    <lineage>
        <taxon>Bacteria</taxon>
        <taxon>Bacillati</taxon>
        <taxon>Actinomycetota</taxon>
        <taxon>Actinomycetes</taxon>
        <taxon>Streptosporangiales</taxon>
        <taxon>Nocardiopsidaceae</taxon>
        <taxon>Nocardiopsis</taxon>
    </lineage>
</organism>
<comment type="caution">
    <text evidence="1">The sequence shown here is derived from an EMBL/GenBank/DDBJ whole genome shotgun (WGS) entry which is preliminary data.</text>
</comment>
<evidence type="ECO:0000313" key="2">
    <source>
        <dbReference type="Proteomes" id="UP000584931"/>
    </source>
</evidence>
<dbReference type="RefSeq" id="WP_179809255.1">
    <property type="nucleotide sequence ID" value="NZ_JACCHL010000001.1"/>
</dbReference>
<reference evidence="1 2" key="1">
    <citation type="submission" date="2020-07" db="EMBL/GenBank/DDBJ databases">
        <title>Sequencing the genomes of 1000 actinobacteria strains.</title>
        <authorList>
            <person name="Klenk H.-P."/>
        </authorList>
    </citation>
    <scope>NUCLEOTIDE SEQUENCE [LARGE SCALE GENOMIC DNA]</scope>
    <source>
        <strain evidence="1 2">DSM 45278</strain>
    </source>
</reference>
<protein>
    <submittedName>
        <fullName evidence="1">Uncharacterized protein</fullName>
    </submittedName>
</protein>
<gene>
    <name evidence="1" type="ORF">HNR06_000907</name>
</gene>
<dbReference type="EMBL" id="JACCHL010000001">
    <property type="protein sequence ID" value="NYH51318.1"/>
    <property type="molecule type" value="Genomic_DNA"/>
</dbReference>